<dbReference type="Pfam" id="PF04995">
    <property type="entry name" value="CcmD"/>
    <property type="match status" value="1"/>
</dbReference>
<reference evidence="11" key="1">
    <citation type="journal article" date="2015" name="Nature">
        <title>Complex archaea that bridge the gap between prokaryotes and eukaryotes.</title>
        <authorList>
            <person name="Spang A."/>
            <person name="Saw J.H."/>
            <person name="Jorgensen S.L."/>
            <person name="Zaremba-Niedzwiedzka K."/>
            <person name="Martijn J."/>
            <person name="Lind A.E."/>
            <person name="van Eijk R."/>
            <person name="Schleper C."/>
            <person name="Guy L."/>
            <person name="Ettema T.J."/>
        </authorList>
    </citation>
    <scope>NUCLEOTIDE SEQUENCE</scope>
</reference>
<evidence type="ECO:0000256" key="10">
    <source>
        <dbReference type="SAM" id="Phobius"/>
    </source>
</evidence>
<sequence>MPTLQFSSLSEFVQMGTYSFHVWVVYLLFVLFVGYNLILPGVQRKQFIRQQKRRVARDAELATQAASRQGLNNRSAE</sequence>
<keyword evidence="6" id="KW-0201">Cytochrome c-type biogenesis</keyword>
<evidence type="ECO:0000256" key="2">
    <source>
        <dbReference type="ARBA" id="ARBA00022448"/>
    </source>
</evidence>
<dbReference type="GO" id="GO:0015886">
    <property type="term" value="P:heme transport"/>
    <property type="evidence" value="ECO:0007669"/>
    <property type="project" value="InterPro"/>
</dbReference>
<keyword evidence="5 10" id="KW-0812">Transmembrane</keyword>
<comment type="caution">
    <text evidence="11">The sequence shown here is derived from an EMBL/GenBank/DDBJ whole genome shotgun (WGS) entry which is preliminary data.</text>
</comment>
<evidence type="ECO:0000256" key="1">
    <source>
        <dbReference type="ARBA" id="ARBA00004377"/>
    </source>
</evidence>
<dbReference type="EMBL" id="LAZR01000004">
    <property type="protein sequence ID" value="KKO10689.1"/>
    <property type="molecule type" value="Genomic_DNA"/>
</dbReference>
<protein>
    <recommendedName>
        <fullName evidence="9">Cytochrome c-type biogenesis protein CcmD</fullName>
    </recommendedName>
</protein>
<name>A0A0F9Z0R4_9ZZZZ</name>
<evidence type="ECO:0000256" key="9">
    <source>
        <dbReference type="ARBA" id="ARBA00032938"/>
    </source>
</evidence>
<evidence type="ECO:0000256" key="6">
    <source>
        <dbReference type="ARBA" id="ARBA00022748"/>
    </source>
</evidence>
<dbReference type="GO" id="GO:0005886">
    <property type="term" value="C:plasma membrane"/>
    <property type="evidence" value="ECO:0007669"/>
    <property type="project" value="UniProtKB-SubCell"/>
</dbReference>
<evidence type="ECO:0000313" key="11">
    <source>
        <dbReference type="EMBL" id="KKO10689.1"/>
    </source>
</evidence>
<keyword evidence="2" id="KW-0813">Transport</keyword>
<feature type="transmembrane region" description="Helical" evidence="10">
    <location>
        <begin position="20"/>
        <end position="42"/>
    </location>
</feature>
<evidence type="ECO:0000256" key="5">
    <source>
        <dbReference type="ARBA" id="ARBA00022692"/>
    </source>
</evidence>
<dbReference type="NCBIfam" id="TIGR03141">
    <property type="entry name" value="cytochro_ccmD"/>
    <property type="match status" value="1"/>
</dbReference>
<keyword evidence="7 10" id="KW-1133">Transmembrane helix</keyword>
<comment type="subcellular location">
    <subcellularLocation>
        <location evidence="1">Cell inner membrane</location>
        <topology evidence="1">Single-pass membrane protein</topology>
    </subcellularLocation>
</comment>
<dbReference type="GO" id="GO:1903607">
    <property type="term" value="P:cytochrome c biosynthetic process"/>
    <property type="evidence" value="ECO:0007669"/>
    <property type="project" value="TreeGrafter"/>
</dbReference>
<gene>
    <name evidence="11" type="ORF">LCGC14_0021720</name>
</gene>
<dbReference type="InterPro" id="IPR052075">
    <property type="entry name" value="Heme_exporter_D"/>
</dbReference>
<accession>A0A0F9Z0R4</accession>
<keyword evidence="8 10" id="KW-0472">Membrane</keyword>
<dbReference type="InterPro" id="IPR007078">
    <property type="entry name" value="Haem_export_protD_CcmD"/>
</dbReference>
<dbReference type="PANTHER" id="PTHR37531">
    <property type="entry name" value="HEME EXPORTER PROTEIN D"/>
    <property type="match status" value="1"/>
</dbReference>
<evidence type="ECO:0000256" key="8">
    <source>
        <dbReference type="ARBA" id="ARBA00023136"/>
    </source>
</evidence>
<dbReference type="GO" id="GO:0017004">
    <property type="term" value="P:cytochrome complex assembly"/>
    <property type="evidence" value="ECO:0007669"/>
    <property type="project" value="UniProtKB-KW"/>
</dbReference>
<proteinExistence type="predicted"/>
<dbReference type="PANTHER" id="PTHR37531:SF1">
    <property type="entry name" value="HEME EXPORTER PROTEIN D"/>
    <property type="match status" value="1"/>
</dbReference>
<keyword evidence="4" id="KW-0997">Cell inner membrane</keyword>
<evidence type="ECO:0000256" key="3">
    <source>
        <dbReference type="ARBA" id="ARBA00022475"/>
    </source>
</evidence>
<evidence type="ECO:0000256" key="7">
    <source>
        <dbReference type="ARBA" id="ARBA00022989"/>
    </source>
</evidence>
<organism evidence="11">
    <name type="scientific">marine sediment metagenome</name>
    <dbReference type="NCBI Taxonomy" id="412755"/>
    <lineage>
        <taxon>unclassified sequences</taxon>
        <taxon>metagenomes</taxon>
        <taxon>ecological metagenomes</taxon>
    </lineage>
</organism>
<keyword evidence="3" id="KW-1003">Cell membrane</keyword>
<evidence type="ECO:0000256" key="4">
    <source>
        <dbReference type="ARBA" id="ARBA00022519"/>
    </source>
</evidence>
<dbReference type="AlphaFoldDB" id="A0A0F9Z0R4"/>